<reference evidence="2" key="2">
    <citation type="journal article" date="2024" name="Plant">
        <title>Genomic evolution and insights into agronomic trait innovations of Sesamum species.</title>
        <authorList>
            <person name="Miao H."/>
            <person name="Wang L."/>
            <person name="Qu L."/>
            <person name="Liu H."/>
            <person name="Sun Y."/>
            <person name="Le M."/>
            <person name="Wang Q."/>
            <person name="Wei S."/>
            <person name="Zheng Y."/>
            <person name="Lin W."/>
            <person name="Duan Y."/>
            <person name="Cao H."/>
            <person name="Xiong S."/>
            <person name="Wang X."/>
            <person name="Wei L."/>
            <person name="Li C."/>
            <person name="Ma Q."/>
            <person name="Ju M."/>
            <person name="Zhao R."/>
            <person name="Li G."/>
            <person name="Mu C."/>
            <person name="Tian Q."/>
            <person name="Mei H."/>
            <person name="Zhang T."/>
            <person name="Gao T."/>
            <person name="Zhang H."/>
        </authorList>
    </citation>
    <scope>NUCLEOTIDE SEQUENCE</scope>
    <source>
        <strain evidence="2">G02</strain>
    </source>
</reference>
<accession>A0AAW2K4T5</accession>
<keyword evidence="1" id="KW-1133">Transmembrane helix</keyword>
<protein>
    <recommendedName>
        <fullName evidence="3">Secreted protein</fullName>
    </recommendedName>
</protein>
<evidence type="ECO:0000256" key="1">
    <source>
        <dbReference type="SAM" id="Phobius"/>
    </source>
</evidence>
<sequence>MKCILISLSSRSAMALFESPARVLALVSAGVLSHPIFTEPSKLNSTSFMKFSLSSSRVVAVIFMAATHSSISFSIFRKSITSRFSTAHMDARAGALFLPKVYFQVLFWDFSLDFLEF</sequence>
<organism evidence="2">
    <name type="scientific">Sesamum radiatum</name>
    <name type="common">Black benniseed</name>
    <dbReference type="NCBI Taxonomy" id="300843"/>
    <lineage>
        <taxon>Eukaryota</taxon>
        <taxon>Viridiplantae</taxon>
        <taxon>Streptophyta</taxon>
        <taxon>Embryophyta</taxon>
        <taxon>Tracheophyta</taxon>
        <taxon>Spermatophyta</taxon>
        <taxon>Magnoliopsida</taxon>
        <taxon>eudicotyledons</taxon>
        <taxon>Gunneridae</taxon>
        <taxon>Pentapetalae</taxon>
        <taxon>asterids</taxon>
        <taxon>lamiids</taxon>
        <taxon>Lamiales</taxon>
        <taxon>Pedaliaceae</taxon>
        <taxon>Sesamum</taxon>
    </lineage>
</organism>
<proteinExistence type="predicted"/>
<feature type="transmembrane region" description="Helical" evidence="1">
    <location>
        <begin position="21"/>
        <end position="38"/>
    </location>
</feature>
<dbReference type="AlphaFoldDB" id="A0AAW2K4T5"/>
<feature type="transmembrane region" description="Helical" evidence="1">
    <location>
        <begin position="58"/>
        <end position="76"/>
    </location>
</feature>
<gene>
    <name evidence="2" type="ORF">Sradi_6464200</name>
</gene>
<keyword evidence="1" id="KW-0812">Transmembrane</keyword>
<dbReference type="EMBL" id="JACGWJ010000030">
    <property type="protein sequence ID" value="KAL0301874.1"/>
    <property type="molecule type" value="Genomic_DNA"/>
</dbReference>
<evidence type="ECO:0000313" key="2">
    <source>
        <dbReference type="EMBL" id="KAL0301874.1"/>
    </source>
</evidence>
<comment type="caution">
    <text evidence="2">The sequence shown here is derived from an EMBL/GenBank/DDBJ whole genome shotgun (WGS) entry which is preliminary data.</text>
</comment>
<evidence type="ECO:0008006" key="3">
    <source>
        <dbReference type="Google" id="ProtNLM"/>
    </source>
</evidence>
<reference evidence="2" key="1">
    <citation type="submission" date="2020-06" db="EMBL/GenBank/DDBJ databases">
        <authorList>
            <person name="Li T."/>
            <person name="Hu X."/>
            <person name="Zhang T."/>
            <person name="Song X."/>
            <person name="Zhang H."/>
            <person name="Dai N."/>
            <person name="Sheng W."/>
            <person name="Hou X."/>
            <person name="Wei L."/>
        </authorList>
    </citation>
    <scope>NUCLEOTIDE SEQUENCE</scope>
    <source>
        <strain evidence="2">G02</strain>
        <tissue evidence="2">Leaf</tissue>
    </source>
</reference>
<keyword evidence="1" id="KW-0472">Membrane</keyword>
<name>A0AAW2K4T5_SESRA</name>